<dbReference type="EMBL" id="UZAL01031246">
    <property type="protein sequence ID" value="VDP57383.1"/>
    <property type="molecule type" value="Genomic_DNA"/>
</dbReference>
<sequence>MPSHYPLSYNNGKIQASNSKYIESLVVVRRMLSLEKQYMSETIALVKEVQQPSNLPSGSLISVPITNTQLSQQRKTPDITNNPARMKQLDTGLQYVRRVRRQFCRTEHDAAIIALTSGVIGAGPYAIAQVGSLNHGFINIILNNQSELILDV</sequence>
<evidence type="ECO:0000313" key="2">
    <source>
        <dbReference type="Proteomes" id="UP000269396"/>
    </source>
</evidence>
<keyword evidence="2" id="KW-1185">Reference proteome</keyword>
<organism evidence="1 2">
    <name type="scientific">Schistosoma mattheei</name>
    <dbReference type="NCBI Taxonomy" id="31246"/>
    <lineage>
        <taxon>Eukaryota</taxon>
        <taxon>Metazoa</taxon>
        <taxon>Spiralia</taxon>
        <taxon>Lophotrochozoa</taxon>
        <taxon>Platyhelminthes</taxon>
        <taxon>Trematoda</taxon>
        <taxon>Digenea</taxon>
        <taxon>Strigeidida</taxon>
        <taxon>Schistosomatoidea</taxon>
        <taxon>Schistosomatidae</taxon>
        <taxon>Schistosoma</taxon>
    </lineage>
</organism>
<reference evidence="1 2" key="1">
    <citation type="submission" date="2018-11" db="EMBL/GenBank/DDBJ databases">
        <authorList>
            <consortium name="Pathogen Informatics"/>
        </authorList>
    </citation>
    <scope>NUCLEOTIDE SEQUENCE [LARGE SCALE GENOMIC DNA]</scope>
    <source>
        <strain>Denwood</strain>
        <strain evidence="2">Zambia</strain>
    </source>
</reference>
<proteinExistence type="predicted"/>
<accession>A0A183PA09</accession>
<protein>
    <submittedName>
        <fullName evidence="1">Uncharacterized protein</fullName>
    </submittedName>
</protein>
<gene>
    <name evidence="1" type="ORF">SMTD_LOCUS11197</name>
</gene>
<dbReference type="AlphaFoldDB" id="A0A183PA09"/>
<evidence type="ECO:0000313" key="1">
    <source>
        <dbReference type="EMBL" id="VDP57383.1"/>
    </source>
</evidence>
<dbReference type="Proteomes" id="UP000269396">
    <property type="component" value="Unassembled WGS sequence"/>
</dbReference>
<name>A0A183PA09_9TREM</name>